<sequence>MERNVICMKWGTLYGPDYVNVLYNVVRENLSGDFRFICLTDDTTGIVPGVETFPIPDMGLSEFNWKKGGWAKLTVFQRELYDITGRCLFLDLDSIVTGPLDVLFEAPGDVLVIDSSENWRNPDANAEPKAMTSIFAFTAGQHPEVYDKFMADHDGMVAKYRIEQVYLQGEIDGGLAYWPREWVVSFKWHLRQPVLMGLVKHPNPPGPQCRVLAFHGEPRPIDLVHKGIWGIGPHWGRGRVPWAVDYWQRYGGDIG</sequence>
<dbReference type="RefSeq" id="WP_136462331.1">
    <property type="nucleotide sequence ID" value="NZ_SRKY01000002.1"/>
</dbReference>
<dbReference type="OrthoDB" id="564871at2"/>
<evidence type="ECO:0000313" key="1">
    <source>
        <dbReference type="EMBL" id="THH36731.1"/>
    </source>
</evidence>
<dbReference type="EMBL" id="SRKY01000002">
    <property type="protein sequence ID" value="THH36731.1"/>
    <property type="molecule type" value="Genomic_DNA"/>
</dbReference>
<gene>
    <name evidence="1" type="ORF">E4Z66_07225</name>
</gene>
<proteinExistence type="predicted"/>
<comment type="caution">
    <text evidence="1">The sequence shown here is derived from an EMBL/GenBank/DDBJ whole genome shotgun (WGS) entry which is preliminary data.</text>
</comment>
<reference evidence="1 2" key="1">
    <citation type="submission" date="2019-04" db="EMBL/GenBank/DDBJ databases">
        <title>Shimia ponticola sp. nov., isolated from seawater.</title>
        <authorList>
            <person name="Kim Y.-O."/>
            <person name="Yoon J.-H."/>
        </authorList>
    </citation>
    <scope>NUCLEOTIDE SEQUENCE [LARGE SCALE GENOMIC DNA]</scope>
    <source>
        <strain evidence="1 2">MYP11</strain>
    </source>
</reference>
<accession>A0A4S4NF30</accession>
<organism evidence="1 2">
    <name type="scientific">Aliishimia ponticola</name>
    <dbReference type="NCBI Taxonomy" id="2499833"/>
    <lineage>
        <taxon>Bacteria</taxon>
        <taxon>Pseudomonadati</taxon>
        <taxon>Pseudomonadota</taxon>
        <taxon>Alphaproteobacteria</taxon>
        <taxon>Rhodobacterales</taxon>
        <taxon>Paracoccaceae</taxon>
        <taxon>Aliishimia</taxon>
    </lineage>
</organism>
<dbReference type="GO" id="GO:0016740">
    <property type="term" value="F:transferase activity"/>
    <property type="evidence" value="ECO:0007669"/>
    <property type="project" value="UniProtKB-KW"/>
</dbReference>
<dbReference type="SUPFAM" id="SSF53448">
    <property type="entry name" value="Nucleotide-diphospho-sugar transferases"/>
    <property type="match status" value="1"/>
</dbReference>
<dbReference type="InterPro" id="IPR029044">
    <property type="entry name" value="Nucleotide-diphossugar_trans"/>
</dbReference>
<keyword evidence="1" id="KW-0808">Transferase</keyword>
<keyword evidence="2" id="KW-1185">Reference proteome</keyword>
<protein>
    <submittedName>
        <fullName evidence="1">Glycosyltransferase</fullName>
    </submittedName>
</protein>
<evidence type="ECO:0000313" key="2">
    <source>
        <dbReference type="Proteomes" id="UP000306602"/>
    </source>
</evidence>
<name>A0A4S4NF30_9RHOB</name>
<dbReference type="AlphaFoldDB" id="A0A4S4NF30"/>
<dbReference type="Proteomes" id="UP000306602">
    <property type="component" value="Unassembled WGS sequence"/>
</dbReference>